<dbReference type="NCBIfam" id="TIGR03592">
    <property type="entry name" value="yidC_oxa1_cterm"/>
    <property type="match status" value="1"/>
</dbReference>
<keyword evidence="3 12" id="KW-1003">Cell membrane</keyword>
<comment type="subcellular location">
    <subcellularLocation>
        <location evidence="1 12">Cell membrane</location>
        <topology evidence="1 12">Multi-pass membrane protein</topology>
    </subcellularLocation>
</comment>
<evidence type="ECO:0000256" key="11">
    <source>
        <dbReference type="ARBA" id="ARBA00023288"/>
    </source>
</evidence>
<keyword evidence="10 12" id="KW-0143">Chaperone</keyword>
<dbReference type="CDD" id="cd20070">
    <property type="entry name" value="5TM_YidC_Alb3"/>
    <property type="match status" value="1"/>
</dbReference>
<keyword evidence="9" id="KW-0564">Palmitate</keyword>
<evidence type="ECO:0000256" key="3">
    <source>
        <dbReference type="ARBA" id="ARBA00022475"/>
    </source>
</evidence>
<evidence type="ECO:0000313" key="17">
    <source>
        <dbReference type="Proteomes" id="UP000823963"/>
    </source>
</evidence>
<organism evidence="16 17">
    <name type="scientific">Candidatus Ligilactobacillus excrementigallinarum</name>
    <dbReference type="NCBI Taxonomy" id="2838641"/>
    <lineage>
        <taxon>Bacteria</taxon>
        <taxon>Bacillati</taxon>
        <taxon>Bacillota</taxon>
        <taxon>Bacilli</taxon>
        <taxon>Lactobacillales</taxon>
        <taxon>Lactobacillaceae</taxon>
        <taxon>Ligilactobacillus</taxon>
    </lineage>
</organism>
<dbReference type="Pfam" id="PF02096">
    <property type="entry name" value="60KD_IMP"/>
    <property type="match status" value="1"/>
</dbReference>
<evidence type="ECO:0000256" key="6">
    <source>
        <dbReference type="ARBA" id="ARBA00022927"/>
    </source>
</evidence>
<evidence type="ECO:0000256" key="14">
    <source>
        <dbReference type="SAM" id="SignalP"/>
    </source>
</evidence>
<dbReference type="AlphaFoldDB" id="A0A9D2AAK9"/>
<evidence type="ECO:0000256" key="13">
    <source>
        <dbReference type="SAM" id="MobiDB-lite"/>
    </source>
</evidence>
<dbReference type="GO" id="GO:0015031">
    <property type="term" value="P:protein transport"/>
    <property type="evidence" value="ECO:0007669"/>
    <property type="project" value="UniProtKB-KW"/>
</dbReference>
<dbReference type="GO" id="GO:0005886">
    <property type="term" value="C:plasma membrane"/>
    <property type="evidence" value="ECO:0007669"/>
    <property type="project" value="UniProtKB-SubCell"/>
</dbReference>
<dbReference type="InterPro" id="IPR001708">
    <property type="entry name" value="YidC/ALB3/OXA1/COX18"/>
</dbReference>
<evidence type="ECO:0000259" key="15">
    <source>
        <dbReference type="Pfam" id="PF02096"/>
    </source>
</evidence>
<keyword evidence="7 12" id="KW-1133">Transmembrane helix</keyword>
<dbReference type="InterPro" id="IPR023060">
    <property type="entry name" value="YidC/YidC1/YidC2_Firmicutes"/>
</dbReference>
<name>A0A9D2AAK9_9LACO</name>
<dbReference type="InterPro" id="IPR028055">
    <property type="entry name" value="YidC/Oxa/ALB_C"/>
</dbReference>
<keyword evidence="8 12" id="KW-0472">Membrane</keyword>
<feature type="transmembrane region" description="Helical" evidence="12">
    <location>
        <begin position="62"/>
        <end position="83"/>
    </location>
</feature>
<dbReference type="PANTHER" id="PTHR12428">
    <property type="entry name" value="OXA1"/>
    <property type="match status" value="1"/>
</dbReference>
<dbReference type="Proteomes" id="UP000823963">
    <property type="component" value="Unassembled WGS sequence"/>
</dbReference>
<dbReference type="GO" id="GO:0032977">
    <property type="term" value="F:membrane insertase activity"/>
    <property type="evidence" value="ECO:0007669"/>
    <property type="project" value="InterPro"/>
</dbReference>
<feature type="transmembrane region" description="Helical" evidence="12">
    <location>
        <begin position="203"/>
        <end position="221"/>
    </location>
</feature>
<sequence length="282" mass="32531">MKKRRTKRNLAILSALSLAVLLGGCTSNAPITSHSTGFWDHYIIWNFVCAIKWLSNFFGHNYGWGIVVFTIIVRIIILPLMFYQMKSMRKTQEIQPKLMELQKKYPGKDPESMQKLSEEQQKLYAEAGINPMAGCLPMLIQMPILIALYQAIWRSPILKNGDFLWMHLGEKDPYYIMPILAALFTFATSKLSMMSQPEGTNNMMNNMMLYFMPIMTGFIAINLPSALALYWVVTNAFSVGQTLLLQNPFKIRREREEKAAAEKARKKRLEKAKRKAYKSKRK</sequence>
<keyword evidence="11 12" id="KW-0449">Lipoprotein</keyword>
<keyword evidence="6 12" id="KW-0653">Protein transport</keyword>
<evidence type="ECO:0000256" key="1">
    <source>
        <dbReference type="ARBA" id="ARBA00004651"/>
    </source>
</evidence>
<dbReference type="InterPro" id="IPR047196">
    <property type="entry name" value="YidC_ALB_C"/>
</dbReference>
<evidence type="ECO:0000256" key="9">
    <source>
        <dbReference type="ARBA" id="ARBA00023139"/>
    </source>
</evidence>
<dbReference type="PANTHER" id="PTHR12428:SF65">
    <property type="entry name" value="CYTOCHROME C OXIDASE ASSEMBLY PROTEIN COX18, MITOCHONDRIAL"/>
    <property type="match status" value="1"/>
</dbReference>
<feature type="signal peptide" evidence="14">
    <location>
        <begin position="1"/>
        <end position="29"/>
    </location>
</feature>
<proteinExistence type="inferred from homology"/>
<feature type="chain" id="PRO_5039205628" description="Membrane protein insertase YidC" evidence="14">
    <location>
        <begin position="30"/>
        <end position="282"/>
    </location>
</feature>
<feature type="transmembrane region" description="Helical" evidence="12">
    <location>
        <begin position="173"/>
        <end position="191"/>
    </location>
</feature>
<protein>
    <recommendedName>
        <fullName evidence="12">Membrane protein insertase YidC</fullName>
    </recommendedName>
    <alternativeName>
        <fullName evidence="12">Foldase YidC</fullName>
    </alternativeName>
    <alternativeName>
        <fullName evidence="12">Membrane integrase YidC</fullName>
    </alternativeName>
    <alternativeName>
        <fullName evidence="12">Membrane protein YidC</fullName>
    </alternativeName>
</protein>
<comment type="similarity">
    <text evidence="12">Belongs to the OXA1/ALB3/YidC family. Type 2 subfamily.</text>
</comment>
<dbReference type="HAMAP" id="MF_01811">
    <property type="entry name" value="YidC_type2"/>
    <property type="match status" value="1"/>
</dbReference>
<evidence type="ECO:0000256" key="2">
    <source>
        <dbReference type="ARBA" id="ARBA00022448"/>
    </source>
</evidence>
<keyword evidence="2 12" id="KW-0813">Transport</keyword>
<dbReference type="PRINTS" id="PR00701">
    <property type="entry name" value="60KDINNERMP"/>
</dbReference>
<dbReference type="GO" id="GO:0051205">
    <property type="term" value="P:protein insertion into membrane"/>
    <property type="evidence" value="ECO:0007669"/>
    <property type="project" value="TreeGrafter"/>
</dbReference>
<evidence type="ECO:0000313" key="16">
    <source>
        <dbReference type="EMBL" id="HIX01945.1"/>
    </source>
</evidence>
<evidence type="ECO:0000256" key="10">
    <source>
        <dbReference type="ARBA" id="ARBA00023186"/>
    </source>
</evidence>
<gene>
    <name evidence="12" type="primary">yidC</name>
    <name evidence="16" type="ORF">H9861_04235</name>
</gene>
<evidence type="ECO:0000256" key="12">
    <source>
        <dbReference type="HAMAP-Rule" id="MF_01811"/>
    </source>
</evidence>
<accession>A0A9D2AAK9</accession>
<keyword evidence="4 12" id="KW-0812">Transmembrane</keyword>
<dbReference type="EMBL" id="DXFP01000036">
    <property type="protein sequence ID" value="HIX01945.1"/>
    <property type="molecule type" value="Genomic_DNA"/>
</dbReference>
<comment type="caution">
    <text evidence="16">The sequence shown here is derived from an EMBL/GenBank/DDBJ whole genome shotgun (WGS) entry which is preliminary data.</text>
</comment>
<reference evidence="16" key="2">
    <citation type="submission" date="2021-04" db="EMBL/GenBank/DDBJ databases">
        <authorList>
            <person name="Gilroy R."/>
        </authorList>
    </citation>
    <scope>NUCLEOTIDE SEQUENCE</scope>
    <source>
        <strain evidence="16">6627</strain>
    </source>
</reference>
<evidence type="ECO:0000256" key="7">
    <source>
        <dbReference type="ARBA" id="ARBA00022989"/>
    </source>
</evidence>
<keyword evidence="5 12" id="KW-0732">Signal</keyword>
<comment type="function">
    <text evidence="12">Required for the insertion and/or proper folding and/or complex formation of integral membrane proteins into the membrane. Involved in integration of membrane proteins that insert both dependently and independently of the Sec translocase complex, as well as at least some lipoproteins.</text>
</comment>
<feature type="transmembrane region" description="Helical" evidence="12">
    <location>
        <begin position="132"/>
        <end position="153"/>
    </location>
</feature>
<evidence type="ECO:0000256" key="4">
    <source>
        <dbReference type="ARBA" id="ARBA00022692"/>
    </source>
</evidence>
<evidence type="ECO:0000256" key="8">
    <source>
        <dbReference type="ARBA" id="ARBA00023136"/>
    </source>
</evidence>
<feature type="compositionally biased region" description="Basic residues" evidence="13">
    <location>
        <begin position="264"/>
        <end position="282"/>
    </location>
</feature>
<feature type="region of interest" description="Disordered" evidence="13">
    <location>
        <begin position="260"/>
        <end position="282"/>
    </location>
</feature>
<evidence type="ECO:0000256" key="5">
    <source>
        <dbReference type="ARBA" id="ARBA00022729"/>
    </source>
</evidence>
<dbReference type="PROSITE" id="PS51257">
    <property type="entry name" value="PROKAR_LIPOPROTEIN"/>
    <property type="match status" value="1"/>
</dbReference>
<feature type="domain" description="Membrane insertase YidC/Oxa/ALB C-terminal" evidence="15">
    <location>
        <begin position="62"/>
        <end position="246"/>
    </location>
</feature>
<reference evidence="16" key="1">
    <citation type="journal article" date="2021" name="PeerJ">
        <title>Extensive microbial diversity within the chicken gut microbiome revealed by metagenomics and culture.</title>
        <authorList>
            <person name="Gilroy R."/>
            <person name="Ravi A."/>
            <person name="Getino M."/>
            <person name="Pursley I."/>
            <person name="Horton D.L."/>
            <person name="Alikhan N.F."/>
            <person name="Baker D."/>
            <person name="Gharbi K."/>
            <person name="Hall N."/>
            <person name="Watson M."/>
            <person name="Adriaenssens E.M."/>
            <person name="Foster-Nyarko E."/>
            <person name="Jarju S."/>
            <person name="Secka A."/>
            <person name="Antonio M."/>
            <person name="Oren A."/>
            <person name="Chaudhuri R.R."/>
            <person name="La Ragione R."/>
            <person name="Hildebrand F."/>
            <person name="Pallen M.J."/>
        </authorList>
    </citation>
    <scope>NUCLEOTIDE SEQUENCE</scope>
    <source>
        <strain evidence="16">6627</strain>
    </source>
</reference>